<sequence>MAFLNLVAATVVSSKEAKGAEAKAVDVLIEELEKRTGVRLSRANSFPDGNTPVIAVGTMDSYPSIEGFDGERLPKDLPILKPEGYALRTVSTTDNPTVSIIGADARGVLYGVGKLLRSLRWGDHLIQLERELNLNEAPSFPLRGHQLGYRPKNNAYDAWSVEQYDQYIRDLAIFGANSIEILPPRTDDDPIGPVMKVEPMEMMIRLSEIIASYGMDTWIWYPNLGKDFSNPATIEAELAEREHIFSSLPHIQHIFIPGSDPGDMEPEPLFKWCEQVAGLLNRYHPEAKLWLSPQVMNGDPTAWKNGFYEQLSKEPDWLGGIVFGPHVDEALPELRRIVPQKYPIRRYEDITHNFHCQYPVADWDLSFALTLGRESSNPRPLAQKHIHNELASYTVGNLSYSEGINDDVNKFIWNDQDWNPQTPAVETLRDFAGWFISCELADGVAQGLLALEDNWLGPLAANEGVELTLLQWQQMEREASERVINNYRFQMGLLRAYFDAYTKRRLFYETDLEYRAKEALREAKHTGALAAVQQVEQILSRAVTEPVAQDYRRRCEELADQLFANIGYQLTVTRHYAIAQDRGAFMDAINAPLNDARWLRIRCALIQEEQDEMKRLMMIDEALNRINPGPGGFYDNLGSYRSNRRIDPGQGWKKDPGYLYSPRTAHAVYLLSGAITEAKEKERGGIPLAWINHINVMLDTPIIVRYDHLDPSTDYIVKVAYVGEIGVEAHKAVQVKLTANDTYVVEESLLVNGSAVTIREARIPREVLSSGELKLTFLRTQGTKRLNIGEIWLIRSEPQQVQV</sequence>
<keyword evidence="4" id="KW-1185">Reference proteome</keyword>
<keyword evidence="1" id="KW-0378">Hydrolase</keyword>
<comment type="caution">
    <text evidence="3">The sequence shown here is derived from an EMBL/GenBank/DDBJ whole genome shotgun (WGS) entry which is preliminary data.</text>
</comment>
<evidence type="ECO:0000313" key="4">
    <source>
        <dbReference type="Proteomes" id="UP001652445"/>
    </source>
</evidence>
<feature type="domain" description="Alpha glucuronidase N-terminal" evidence="2">
    <location>
        <begin position="25"/>
        <end position="112"/>
    </location>
</feature>
<gene>
    <name evidence="3" type="ORF">OB236_30200</name>
</gene>
<evidence type="ECO:0000313" key="3">
    <source>
        <dbReference type="EMBL" id="MCU6796404.1"/>
    </source>
</evidence>
<organism evidence="3 4">
    <name type="scientific">Paenibacillus baimaensis</name>
    <dbReference type="NCBI Taxonomy" id="2982185"/>
    <lineage>
        <taxon>Bacteria</taxon>
        <taxon>Bacillati</taxon>
        <taxon>Bacillota</taxon>
        <taxon>Bacilli</taxon>
        <taxon>Bacillales</taxon>
        <taxon>Paenibacillaceae</taxon>
        <taxon>Paenibacillus</taxon>
    </lineage>
</organism>
<dbReference type="InterPro" id="IPR005154">
    <property type="entry name" value="Glyco_hydro_67_aGlcAse_N"/>
</dbReference>
<dbReference type="Pfam" id="PF03648">
    <property type="entry name" value="Glyco_hydro_67N"/>
    <property type="match status" value="1"/>
</dbReference>
<accession>A0ABT2URT0</accession>
<name>A0ABT2URT0_9BACL</name>
<dbReference type="EMBL" id="JAOQIO010000103">
    <property type="protein sequence ID" value="MCU6796404.1"/>
    <property type="molecule type" value="Genomic_DNA"/>
</dbReference>
<evidence type="ECO:0000259" key="2">
    <source>
        <dbReference type="Pfam" id="PF03648"/>
    </source>
</evidence>
<reference evidence="3 4" key="1">
    <citation type="submission" date="2022-09" db="EMBL/GenBank/DDBJ databases">
        <authorList>
            <person name="Han X.L."/>
            <person name="Wang Q."/>
            <person name="Lu T."/>
        </authorList>
    </citation>
    <scope>NUCLEOTIDE SEQUENCE [LARGE SCALE GENOMIC DNA]</scope>
    <source>
        <strain evidence="3 4">WQ 127069</strain>
    </source>
</reference>
<evidence type="ECO:0000256" key="1">
    <source>
        <dbReference type="ARBA" id="ARBA00022801"/>
    </source>
</evidence>
<proteinExistence type="predicted"/>
<dbReference type="RefSeq" id="WP_262687223.1">
    <property type="nucleotide sequence ID" value="NZ_JAOQIO010000103.1"/>
</dbReference>
<dbReference type="Proteomes" id="UP001652445">
    <property type="component" value="Unassembled WGS sequence"/>
</dbReference>
<dbReference type="SUPFAM" id="SSF55545">
    <property type="entry name" value="beta-N-acetylhexosaminidase-like domain"/>
    <property type="match status" value="1"/>
</dbReference>
<protein>
    <recommendedName>
        <fullName evidence="2">Alpha glucuronidase N-terminal domain-containing protein</fullName>
    </recommendedName>
</protein>
<dbReference type="Gene3D" id="3.30.379.10">
    <property type="entry name" value="Chitobiase/beta-hexosaminidase domain 2-like"/>
    <property type="match status" value="1"/>
</dbReference>
<dbReference type="InterPro" id="IPR029018">
    <property type="entry name" value="Hex-like_dom2"/>
</dbReference>